<evidence type="ECO:0000256" key="1">
    <source>
        <dbReference type="ARBA" id="ARBA00022598"/>
    </source>
</evidence>
<evidence type="ECO:0000256" key="3">
    <source>
        <dbReference type="ARBA" id="ARBA00022840"/>
    </source>
</evidence>
<keyword evidence="2 4" id="KW-0547">Nucleotide-binding</keyword>
<feature type="domain" description="ATP-grasp" evidence="5">
    <location>
        <begin position="137"/>
        <end position="335"/>
    </location>
</feature>
<dbReference type="AlphaFoldDB" id="A0A6L3W646"/>
<protein>
    <submittedName>
        <fullName evidence="6">ATP-grasp domain-containing protein</fullName>
    </submittedName>
</protein>
<dbReference type="InterPro" id="IPR011761">
    <property type="entry name" value="ATP-grasp"/>
</dbReference>
<keyword evidence="3 4" id="KW-0067">ATP-binding</keyword>
<dbReference type="Gene3D" id="3.30.1490.20">
    <property type="entry name" value="ATP-grasp fold, A domain"/>
    <property type="match status" value="1"/>
</dbReference>
<dbReference type="Gene3D" id="3.40.50.20">
    <property type="match status" value="1"/>
</dbReference>
<dbReference type="GO" id="GO:0016874">
    <property type="term" value="F:ligase activity"/>
    <property type="evidence" value="ECO:0007669"/>
    <property type="project" value="UniProtKB-KW"/>
</dbReference>
<proteinExistence type="predicted"/>
<dbReference type="PANTHER" id="PTHR43585">
    <property type="entry name" value="FUMIPYRROLE BIOSYNTHESIS PROTEIN C"/>
    <property type="match status" value="1"/>
</dbReference>
<dbReference type="SMART" id="SM01209">
    <property type="entry name" value="GARS_A"/>
    <property type="match status" value="1"/>
</dbReference>
<dbReference type="InterPro" id="IPR052032">
    <property type="entry name" value="ATP-dep_AA_Ligase"/>
</dbReference>
<dbReference type="GO" id="GO:0005524">
    <property type="term" value="F:ATP binding"/>
    <property type="evidence" value="ECO:0007669"/>
    <property type="project" value="UniProtKB-UniRule"/>
</dbReference>
<comment type="caution">
    <text evidence="6">The sequence shown here is derived from an EMBL/GenBank/DDBJ whole genome shotgun (WGS) entry which is preliminary data.</text>
</comment>
<dbReference type="PROSITE" id="PS50975">
    <property type="entry name" value="ATP_GRASP"/>
    <property type="match status" value="1"/>
</dbReference>
<dbReference type="InterPro" id="IPR013815">
    <property type="entry name" value="ATP_grasp_subdomain_1"/>
</dbReference>
<sequence>MHCRFDHAEAAIGRRAGEGIRMPDTRPLLLVIGHGSELFRGHLLESVGVDYRVHLFCRAEPTWERPHICGSTVFDDVFDVPALIREAVRIAAAGEVRGVVSWSDDLAVPAAYVAESLDLPGGKPEMVVACSDKYLTRSALAGAGVPQPLSIAVSRTDEALRAAERTGYPAVLKPRGLAGSIGIVRVDGPEELASWFPWSAGARAAGAPRYETPVLVEEYLDGPEISIDSVVHRGRVQPIYLARKVVGYAPFFAELGHFVDGADPLLADLRVMQVLQAAHSALGFTEGVTFTEMRLTRRGPKVIELNGRLGGDLLSLLGRYATGIDPGLVSAAAACGLPPVLAPDRKLTAGIRFFHPERDDTTIRAIRFDEERLPPEVVRAVTLAEPGETVSPPSRDIRYGRIAYAVAVSGSIDECGRVLDEAERLLHVETGA</sequence>
<keyword evidence="1" id="KW-0436">Ligase</keyword>
<dbReference type="SUPFAM" id="SSF56059">
    <property type="entry name" value="Glutathione synthetase ATP-binding domain-like"/>
    <property type="match status" value="1"/>
</dbReference>
<evidence type="ECO:0000313" key="7">
    <source>
        <dbReference type="Proteomes" id="UP000483004"/>
    </source>
</evidence>
<dbReference type="Gene3D" id="3.30.470.20">
    <property type="entry name" value="ATP-grasp fold, B domain"/>
    <property type="match status" value="1"/>
</dbReference>
<dbReference type="GO" id="GO:0046872">
    <property type="term" value="F:metal ion binding"/>
    <property type="evidence" value="ECO:0007669"/>
    <property type="project" value="InterPro"/>
</dbReference>
<evidence type="ECO:0000259" key="5">
    <source>
        <dbReference type="PROSITE" id="PS50975"/>
    </source>
</evidence>
<dbReference type="OrthoDB" id="24041at2"/>
<dbReference type="PANTHER" id="PTHR43585:SF2">
    <property type="entry name" value="ATP-GRASP ENZYME FSQD"/>
    <property type="match status" value="1"/>
</dbReference>
<organism evidence="6 7">
    <name type="scientific">Actinomadura montaniterrae</name>
    <dbReference type="NCBI Taxonomy" id="1803903"/>
    <lineage>
        <taxon>Bacteria</taxon>
        <taxon>Bacillati</taxon>
        <taxon>Actinomycetota</taxon>
        <taxon>Actinomycetes</taxon>
        <taxon>Streptosporangiales</taxon>
        <taxon>Thermomonosporaceae</taxon>
        <taxon>Actinomadura</taxon>
    </lineage>
</organism>
<evidence type="ECO:0000313" key="6">
    <source>
        <dbReference type="EMBL" id="KAB2390338.1"/>
    </source>
</evidence>
<evidence type="ECO:0000256" key="2">
    <source>
        <dbReference type="ARBA" id="ARBA00022741"/>
    </source>
</evidence>
<accession>A0A6L3W646</accession>
<evidence type="ECO:0000256" key="4">
    <source>
        <dbReference type="PROSITE-ProRule" id="PRU00409"/>
    </source>
</evidence>
<reference evidence="6 7" key="1">
    <citation type="submission" date="2019-09" db="EMBL/GenBank/DDBJ databases">
        <title>Actinomadura physcomitrii sp. nov., a novel actinomycete isolated from moss [Physcomitrium sphaericum (Ludw) Fuernr].</title>
        <authorList>
            <person name="Liu C."/>
            <person name="Zhuang X."/>
        </authorList>
    </citation>
    <scope>NUCLEOTIDE SEQUENCE [LARGE SCALE GENOMIC DNA]</scope>
    <source>
        <strain evidence="6 7">CYP1-1B</strain>
    </source>
</reference>
<dbReference type="Pfam" id="PF13535">
    <property type="entry name" value="ATP-grasp_4"/>
    <property type="match status" value="1"/>
</dbReference>
<gene>
    <name evidence="6" type="ORF">F9B16_00425</name>
</gene>
<dbReference type="EMBL" id="WBMR01000001">
    <property type="protein sequence ID" value="KAB2390338.1"/>
    <property type="molecule type" value="Genomic_DNA"/>
</dbReference>
<name>A0A6L3W646_9ACTN</name>
<dbReference type="Proteomes" id="UP000483004">
    <property type="component" value="Unassembled WGS sequence"/>
</dbReference>
<keyword evidence="7" id="KW-1185">Reference proteome</keyword>